<feature type="coiled-coil region" evidence="1">
    <location>
        <begin position="285"/>
        <end position="344"/>
    </location>
</feature>
<keyword evidence="1" id="KW-0175">Coiled coil</keyword>
<dbReference type="VEuPathDB" id="TriTrypDB:TcCL_Unassigned04706"/>
<dbReference type="VEuPathDB" id="TriTrypDB:C3747_279g49"/>
<name>A0A2V2VFG6_TRYCR</name>
<sequence>MVARIRVPLAGDVRAVMDTIVKNYEKYFSSVLCEKQPTPELEAMPSYLPDTVVLQLYRDDGEAESEYYMDANSLTFVALGDAGRLVLCGIDAAAQLHHEGAQRALVSAAGIVSSIRRRRLRIPFGNSELSQLLRRAYNTEKGNPNNSLTGSTETALLAHAFLDAVWAEESFHCLSTTRRVGNILSTGIGSTTRDLAVDKWRPDQDIMELRDELMIARTVYDYRHFGYESNRPISGMEEEEMRRVNAIESNREEARERQPSVFCERAKHEAEKMTKELERRGGATLDEIERTLEAKKRESSALQADRESRNWECEHTVEKIRTRKQTEESASERLRQAMQQLEQGLSLRQSAIWTREQQLEMVQLDGARGERPSCGSGILLRRCEGPSGRSGAASGGSGSIRLRK</sequence>
<dbReference type="AlphaFoldDB" id="A0A2V2VFG6"/>
<comment type="caution">
    <text evidence="3">The sequence shown here is derived from an EMBL/GenBank/DDBJ whole genome shotgun (WGS) entry which is preliminary data.</text>
</comment>
<evidence type="ECO:0008006" key="5">
    <source>
        <dbReference type="Google" id="ProtNLM"/>
    </source>
</evidence>
<dbReference type="VEuPathDB" id="TriTrypDB:TcG_12659"/>
<dbReference type="InterPro" id="IPR027417">
    <property type="entry name" value="P-loop_NTPase"/>
</dbReference>
<evidence type="ECO:0000256" key="2">
    <source>
        <dbReference type="SAM" id="MobiDB-lite"/>
    </source>
</evidence>
<accession>A0A2V2VFG6</accession>
<evidence type="ECO:0000256" key="1">
    <source>
        <dbReference type="SAM" id="Coils"/>
    </source>
</evidence>
<dbReference type="SUPFAM" id="SSF52540">
    <property type="entry name" value="P-loop containing nucleoside triphosphate hydrolases"/>
    <property type="match status" value="1"/>
</dbReference>
<evidence type="ECO:0000313" key="3">
    <source>
        <dbReference type="EMBL" id="PWU94356.1"/>
    </source>
</evidence>
<evidence type="ECO:0000313" key="4">
    <source>
        <dbReference type="Proteomes" id="UP000246078"/>
    </source>
</evidence>
<dbReference type="VEuPathDB" id="TriTrypDB:TcBrA4_0048050"/>
<protein>
    <recommendedName>
        <fullName evidence="5">Subtilisin-like serine peptidase</fullName>
    </recommendedName>
</protein>
<dbReference type="VEuPathDB" id="TriTrypDB:TCSYLVIO_008810"/>
<reference evidence="3 4" key="1">
    <citation type="journal article" date="2018" name="Microb. Genom.">
        <title>Expanding an expanded genome: long-read sequencing of Trypanosoma cruzi.</title>
        <authorList>
            <person name="Berna L."/>
            <person name="Rodriguez M."/>
            <person name="Chiribao M.L."/>
            <person name="Parodi-Talice A."/>
            <person name="Pita S."/>
            <person name="Rijo G."/>
            <person name="Alvarez-Valin F."/>
            <person name="Robello C."/>
        </authorList>
    </citation>
    <scope>NUCLEOTIDE SEQUENCE [LARGE SCALE GENOMIC DNA]</scope>
    <source>
        <strain evidence="3 4">TCC</strain>
    </source>
</reference>
<gene>
    <name evidence="3" type="ORF">C3747_279g49</name>
</gene>
<dbReference type="VEuPathDB" id="TriTrypDB:TCDM_12060"/>
<feature type="region of interest" description="Disordered" evidence="2">
    <location>
        <begin position="381"/>
        <end position="404"/>
    </location>
</feature>
<organism evidence="3 4">
    <name type="scientific">Trypanosoma cruzi</name>
    <dbReference type="NCBI Taxonomy" id="5693"/>
    <lineage>
        <taxon>Eukaryota</taxon>
        <taxon>Discoba</taxon>
        <taxon>Euglenozoa</taxon>
        <taxon>Kinetoplastea</taxon>
        <taxon>Metakinetoplastina</taxon>
        <taxon>Trypanosomatida</taxon>
        <taxon>Trypanosomatidae</taxon>
        <taxon>Trypanosoma</taxon>
        <taxon>Schizotrypanum</taxon>
    </lineage>
</organism>
<dbReference type="Proteomes" id="UP000246078">
    <property type="component" value="Unassembled WGS sequence"/>
</dbReference>
<dbReference type="VEuPathDB" id="TriTrypDB:C4B63_272g28"/>
<dbReference type="EMBL" id="PRFC01000279">
    <property type="protein sequence ID" value="PWU94356.1"/>
    <property type="molecule type" value="Genomic_DNA"/>
</dbReference>
<proteinExistence type="predicted"/>
<dbReference type="VEuPathDB" id="TriTrypDB:TCDM_12386"/>